<evidence type="ECO:0000256" key="3">
    <source>
        <dbReference type="ARBA" id="ARBA00023163"/>
    </source>
</evidence>
<dbReference type="Proteomes" id="UP000199592">
    <property type="component" value="Unassembled WGS sequence"/>
</dbReference>
<dbReference type="InterPro" id="IPR000843">
    <property type="entry name" value="HTH_LacI"/>
</dbReference>
<dbReference type="PROSITE" id="PS50932">
    <property type="entry name" value="HTH_LACI_2"/>
    <property type="match status" value="1"/>
</dbReference>
<dbReference type="CDD" id="cd01392">
    <property type="entry name" value="HTH_LacI"/>
    <property type="match status" value="1"/>
</dbReference>
<evidence type="ECO:0000256" key="2">
    <source>
        <dbReference type="ARBA" id="ARBA00023125"/>
    </source>
</evidence>
<dbReference type="STRING" id="1073328.SAMN05216294_1676"/>
<gene>
    <name evidence="5" type="ORF">SAMN04487892_0328</name>
</gene>
<organism evidence="5 6">
    <name type="scientific">Flagellimonas zhangzhouensis</name>
    <dbReference type="NCBI Taxonomy" id="1073328"/>
    <lineage>
        <taxon>Bacteria</taxon>
        <taxon>Pseudomonadati</taxon>
        <taxon>Bacteroidota</taxon>
        <taxon>Flavobacteriia</taxon>
        <taxon>Flavobacteriales</taxon>
        <taxon>Flavobacteriaceae</taxon>
        <taxon>Flagellimonas</taxon>
    </lineage>
</organism>
<evidence type="ECO:0000256" key="1">
    <source>
        <dbReference type="ARBA" id="ARBA00023015"/>
    </source>
</evidence>
<dbReference type="SUPFAM" id="SSF47413">
    <property type="entry name" value="lambda repressor-like DNA-binding domains"/>
    <property type="match status" value="1"/>
</dbReference>
<dbReference type="GO" id="GO:0000976">
    <property type="term" value="F:transcription cis-regulatory region binding"/>
    <property type="evidence" value="ECO:0007669"/>
    <property type="project" value="TreeGrafter"/>
</dbReference>
<dbReference type="SUPFAM" id="SSF53822">
    <property type="entry name" value="Periplasmic binding protein-like I"/>
    <property type="match status" value="1"/>
</dbReference>
<dbReference type="PANTHER" id="PTHR30146:SF109">
    <property type="entry name" value="HTH-TYPE TRANSCRIPTIONAL REGULATOR GALS"/>
    <property type="match status" value="1"/>
</dbReference>
<dbReference type="OrthoDB" id="9768806at2"/>
<name>A0A1H2QQL3_9FLAO</name>
<evidence type="ECO:0000259" key="4">
    <source>
        <dbReference type="PROSITE" id="PS50932"/>
    </source>
</evidence>
<dbReference type="Pfam" id="PF13377">
    <property type="entry name" value="Peripla_BP_3"/>
    <property type="match status" value="1"/>
</dbReference>
<reference evidence="6" key="1">
    <citation type="submission" date="2016-10" db="EMBL/GenBank/DDBJ databases">
        <authorList>
            <person name="Varghese N."/>
            <person name="Submissions S."/>
        </authorList>
    </citation>
    <scope>NUCLEOTIDE SEQUENCE [LARGE SCALE GENOMIC DNA]</scope>
    <source>
        <strain evidence="6">DSM 25030</strain>
    </source>
</reference>
<dbReference type="Gene3D" id="1.10.260.40">
    <property type="entry name" value="lambda repressor-like DNA-binding domains"/>
    <property type="match status" value="1"/>
</dbReference>
<evidence type="ECO:0000313" key="5">
    <source>
        <dbReference type="EMBL" id="SDW09493.1"/>
    </source>
</evidence>
<dbReference type="AlphaFoldDB" id="A0A1H2QQL3"/>
<dbReference type="Pfam" id="PF00356">
    <property type="entry name" value="LacI"/>
    <property type="match status" value="1"/>
</dbReference>
<protein>
    <submittedName>
        <fullName evidence="5">Transcriptional regulator, LacI family</fullName>
    </submittedName>
</protein>
<keyword evidence="3" id="KW-0804">Transcription</keyword>
<dbReference type="RefSeq" id="WP_090294188.1">
    <property type="nucleotide sequence ID" value="NZ_FNKI01000002.1"/>
</dbReference>
<keyword evidence="1" id="KW-0805">Transcription regulation</keyword>
<dbReference type="SMART" id="SM00354">
    <property type="entry name" value="HTH_LACI"/>
    <property type="match status" value="1"/>
</dbReference>
<dbReference type="Gene3D" id="3.40.50.2300">
    <property type="match status" value="2"/>
</dbReference>
<sequence length="355" mass="40126">MKPKMTLKKIASELGLSISTVSKALKDNKDISKENREKVQAFAKFYNYRPNSVALSLKNKRTKTIGVIIPEIVHHYFAKVISGIEEVANSKEYNVIIGVTNESYRKEIINMEMLIDGSIDGFIISLSKETLQKADYTHLQETINQNIPIVMFDRAVNEIPSDKIVIDDRESGRMAVQKLIDEGRKKILLLTTKDYLNIGRLRTEGYKDALAENRIPFDEDLVVRIGELGDSDEDQRMLEERINKVFELHPDIDGIFGVNEIYAVTALNVARLRGLDVPETLSVIGFSDGILSKYARPHLTTVSQHGFQMGEIAAQTLINRLEEIDSGEETPYTTQVVKTELIIRDSTLNQVVQKK</sequence>
<dbReference type="EMBL" id="FNMY01000001">
    <property type="protein sequence ID" value="SDW09493.1"/>
    <property type="molecule type" value="Genomic_DNA"/>
</dbReference>
<dbReference type="InterPro" id="IPR010982">
    <property type="entry name" value="Lambda_DNA-bd_dom_sf"/>
</dbReference>
<keyword evidence="2" id="KW-0238">DNA-binding</keyword>
<evidence type="ECO:0000313" key="6">
    <source>
        <dbReference type="Proteomes" id="UP000199592"/>
    </source>
</evidence>
<proteinExistence type="predicted"/>
<dbReference type="CDD" id="cd06267">
    <property type="entry name" value="PBP1_LacI_sugar_binding-like"/>
    <property type="match status" value="1"/>
</dbReference>
<dbReference type="GO" id="GO:0003700">
    <property type="term" value="F:DNA-binding transcription factor activity"/>
    <property type="evidence" value="ECO:0007669"/>
    <property type="project" value="TreeGrafter"/>
</dbReference>
<accession>A0A1H2QQL3</accession>
<dbReference type="InterPro" id="IPR046335">
    <property type="entry name" value="LacI/GalR-like_sensor"/>
</dbReference>
<feature type="domain" description="HTH lacI-type" evidence="4">
    <location>
        <begin position="5"/>
        <end position="59"/>
    </location>
</feature>
<dbReference type="InterPro" id="IPR028082">
    <property type="entry name" value="Peripla_BP_I"/>
</dbReference>
<keyword evidence="6" id="KW-1185">Reference proteome</keyword>
<dbReference type="PANTHER" id="PTHR30146">
    <property type="entry name" value="LACI-RELATED TRANSCRIPTIONAL REPRESSOR"/>
    <property type="match status" value="1"/>
</dbReference>